<dbReference type="RefSeq" id="WP_146784595.1">
    <property type="nucleotide sequence ID" value="NZ_BAABIO010000002.1"/>
</dbReference>
<sequence length="258" mass="28211">MKKNIVLTILTLAAMTTWLLSCKTDLELKAPVSLTGGYAYLKVADYATSFRQVVNKSDSFNVYVGNSKINGSFLTYGSIYPTVTNMYSAVPPGPQTIRITVNGVTTPDSVTIATFTKTFTAGNYYSLLLTDSLLNSNDAKQIFVQDNFTPVDTSHYSIRFAHLIMNDSAGKNVDVYSTRQAANLFSNVSPGTVTPFTVQNYTQLSDTLIVRRAGGSLELARINTAVLARQRAYTLVYRGVPNTTTGTKGRSLIIQTNY</sequence>
<dbReference type="OrthoDB" id="659104at2"/>
<reference evidence="2 3" key="1">
    <citation type="journal article" date="2015" name="Int. J. Syst. Evol. Microbiol.">
        <title>Flavisolibacter ginsenosidimutans sp. nov., with ginsenoside-converting activity isolated from soil used for cultivating ginseng.</title>
        <authorList>
            <person name="Zhao Y."/>
            <person name="Liu Q."/>
            <person name="Kang M.S."/>
            <person name="Jin F."/>
            <person name="Yu H."/>
            <person name="Im W.T."/>
        </authorList>
    </citation>
    <scope>NUCLEOTIDE SEQUENCE [LARGE SCALE GENOMIC DNA]</scope>
    <source>
        <strain evidence="2 3">Gsoil 636</strain>
    </source>
</reference>
<dbReference type="KEGG" id="fgg:FSB75_06670"/>
<dbReference type="EMBL" id="CP042433">
    <property type="protein sequence ID" value="QEC55594.1"/>
    <property type="molecule type" value="Genomic_DNA"/>
</dbReference>
<dbReference type="Proteomes" id="UP000321204">
    <property type="component" value="Chromosome"/>
</dbReference>
<dbReference type="AlphaFoldDB" id="A0A5B8UG72"/>
<evidence type="ECO:0000313" key="3">
    <source>
        <dbReference type="Proteomes" id="UP000321204"/>
    </source>
</evidence>
<feature type="domain" description="DUF4397" evidence="1">
    <location>
        <begin position="53"/>
        <end position="164"/>
    </location>
</feature>
<evidence type="ECO:0000313" key="2">
    <source>
        <dbReference type="EMBL" id="QEC55594.1"/>
    </source>
</evidence>
<name>A0A5B8UG72_9BACT</name>
<protein>
    <submittedName>
        <fullName evidence="2">DUF4397 domain-containing protein</fullName>
    </submittedName>
</protein>
<dbReference type="InterPro" id="IPR025510">
    <property type="entry name" value="DUF4397"/>
</dbReference>
<keyword evidence="3" id="KW-1185">Reference proteome</keyword>
<accession>A0A5B8UG72</accession>
<dbReference type="Pfam" id="PF14344">
    <property type="entry name" value="DUF4397"/>
    <property type="match status" value="1"/>
</dbReference>
<dbReference type="PROSITE" id="PS51257">
    <property type="entry name" value="PROKAR_LIPOPROTEIN"/>
    <property type="match status" value="1"/>
</dbReference>
<organism evidence="2 3">
    <name type="scientific">Flavisolibacter ginsenosidimutans</name>
    <dbReference type="NCBI Taxonomy" id="661481"/>
    <lineage>
        <taxon>Bacteria</taxon>
        <taxon>Pseudomonadati</taxon>
        <taxon>Bacteroidota</taxon>
        <taxon>Chitinophagia</taxon>
        <taxon>Chitinophagales</taxon>
        <taxon>Chitinophagaceae</taxon>
        <taxon>Flavisolibacter</taxon>
    </lineage>
</organism>
<proteinExistence type="predicted"/>
<evidence type="ECO:0000259" key="1">
    <source>
        <dbReference type="Pfam" id="PF14344"/>
    </source>
</evidence>
<gene>
    <name evidence="2" type="ORF">FSB75_06670</name>
</gene>